<sequence>MQLIDEWRTQPLPLGKALIMRQTIEPNPKRVEQFQQVVIQFGCETERRTQWPGPKLPDTSMRDVGVVIQAI</sequence>
<reference evidence="1" key="1">
    <citation type="submission" date="2022-10" db="EMBL/GenBank/DDBJ databases">
        <title>YIM 151497 complete genome.</title>
        <authorList>
            <person name="Chen X."/>
        </authorList>
    </citation>
    <scope>NUCLEOTIDE SEQUENCE</scope>
    <source>
        <strain evidence="1">YIM 151497</strain>
    </source>
</reference>
<organism evidence="1 2">
    <name type="scientific">Pelagibacterium flavum</name>
    <dbReference type="NCBI Taxonomy" id="2984530"/>
    <lineage>
        <taxon>Bacteria</taxon>
        <taxon>Pseudomonadati</taxon>
        <taxon>Pseudomonadota</taxon>
        <taxon>Alphaproteobacteria</taxon>
        <taxon>Hyphomicrobiales</taxon>
        <taxon>Devosiaceae</taxon>
        <taxon>Pelagibacterium</taxon>
    </lineage>
</organism>
<protein>
    <submittedName>
        <fullName evidence="1">Uncharacterized protein</fullName>
    </submittedName>
</protein>
<evidence type="ECO:0000313" key="2">
    <source>
        <dbReference type="Proteomes" id="UP001163882"/>
    </source>
</evidence>
<name>A0ABY6IUT2_9HYPH</name>
<keyword evidence="2" id="KW-1185">Reference proteome</keyword>
<dbReference type="Proteomes" id="UP001163882">
    <property type="component" value="Chromosome"/>
</dbReference>
<gene>
    <name evidence="1" type="ORF">OF122_02020</name>
</gene>
<dbReference type="EMBL" id="CP107716">
    <property type="protein sequence ID" value="UYQ74204.1"/>
    <property type="molecule type" value="Genomic_DNA"/>
</dbReference>
<dbReference type="RefSeq" id="WP_264227747.1">
    <property type="nucleotide sequence ID" value="NZ_CP107716.1"/>
</dbReference>
<proteinExistence type="predicted"/>
<accession>A0ABY6IUT2</accession>
<evidence type="ECO:0000313" key="1">
    <source>
        <dbReference type="EMBL" id="UYQ74204.1"/>
    </source>
</evidence>